<feature type="compositionally biased region" description="Pro residues" evidence="1">
    <location>
        <begin position="140"/>
        <end position="152"/>
    </location>
</feature>
<dbReference type="AlphaFoldDB" id="A0AAI8YXG2"/>
<proteinExistence type="predicted"/>
<feature type="region of interest" description="Disordered" evidence="1">
    <location>
        <begin position="1"/>
        <end position="169"/>
    </location>
</feature>
<sequence>MARTQETVPDRSGGSMPVASPRKAFEGVAQSPKSSLSTAVCELQSQSAELQKQLSRLIDEKGSEAESDDHESEDDGPDEEDCEEGESEEEDCEEEVIVEESDEEEAESETDDEDADDLESTAQYDDEKEGDAKTTTPKARVPPDPTRPPKSTPVPSTKNVPQYGTMLSGERKVVKRCLLDFIHGPEGESVPMRDRFAKLCKLREIKLLEREERGTFTTRTHPAPRSRGSRREEETWIRKTFLSYLAGAKDEDEAMMPNSKASATPAKRVLKKGHGKVASPMLPAKYGSMDKAGHERRYDASDDDDDEQPPHFKEQSNSEAMKMMAAMSWEDLPPRDGRNATSRTWQIKQGKMLVWPTLDDGADELRWMPKQGTGHWASYEGMDLDVKHDMAEEYERDVIC</sequence>
<name>A0AAI8YXG2_9PEZI</name>
<protein>
    <submittedName>
        <fullName evidence="2">Uncharacterized protein</fullName>
    </submittedName>
</protein>
<keyword evidence="3" id="KW-1185">Reference proteome</keyword>
<feature type="compositionally biased region" description="Polar residues" evidence="1">
    <location>
        <begin position="31"/>
        <end position="54"/>
    </location>
</feature>
<feature type="compositionally biased region" description="Basic and acidic residues" evidence="1">
    <location>
        <begin position="291"/>
        <end position="300"/>
    </location>
</feature>
<dbReference type="EMBL" id="CAVMBE010000019">
    <property type="protein sequence ID" value="CAK3981562.1"/>
    <property type="molecule type" value="Genomic_DNA"/>
</dbReference>
<reference evidence="2" key="1">
    <citation type="submission" date="2023-11" db="EMBL/GenBank/DDBJ databases">
        <authorList>
            <person name="Alioto T."/>
            <person name="Alioto T."/>
            <person name="Gomez Garrido J."/>
        </authorList>
    </citation>
    <scope>NUCLEOTIDE SEQUENCE</scope>
</reference>
<organism evidence="2 3">
    <name type="scientific">Lecanosticta acicola</name>
    <dbReference type="NCBI Taxonomy" id="111012"/>
    <lineage>
        <taxon>Eukaryota</taxon>
        <taxon>Fungi</taxon>
        <taxon>Dikarya</taxon>
        <taxon>Ascomycota</taxon>
        <taxon>Pezizomycotina</taxon>
        <taxon>Dothideomycetes</taxon>
        <taxon>Dothideomycetidae</taxon>
        <taxon>Mycosphaerellales</taxon>
        <taxon>Mycosphaerellaceae</taxon>
        <taxon>Lecanosticta</taxon>
    </lineage>
</organism>
<dbReference type="Proteomes" id="UP001296104">
    <property type="component" value="Unassembled WGS sequence"/>
</dbReference>
<feature type="region of interest" description="Disordered" evidence="1">
    <location>
        <begin position="256"/>
        <end position="317"/>
    </location>
</feature>
<gene>
    <name evidence="2" type="ORF">LECACI_7A003779</name>
</gene>
<evidence type="ECO:0000256" key="1">
    <source>
        <dbReference type="SAM" id="MobiDB-lite"/>
    </source>
</evidence>
<accession>A0AAI8YXG2</accession>
<comment type="caution">
    <text evidence="2">The sequence shown here is derived from an EMBL/GenBank/DDBJ whole genome shotgun (WGS) entry which is preliminary data.</text>
</comment>
<evidence type="ECO:0000313" key="2">
    <source>
        <dbReference type="EMBL" id="CAK3981562.1"/>
    </source>
</evidence>
<evidence type="ECO:0000313" key="3">
    <source>
        <dbReference type="Proteomes" id="UP001296104"/>
    </source>
</evidence>
<feature type="compositionally biased region" description="Acidic residues" evidence="1">
    <location>
        <begin position="65"/>
        <end position="129"/>
    </location>
</feature>